<dbReference type="EMBL" id="BEYQ01000030">
    <property type="protein sequence ID" value="GBD55428.1"/>
    <property type="molecule type" value="Genomic_DNA"/>
</dbReference>
<accession>A0A9P2YP33</accession>
<sequence length="74" mass="8434">MQWYEQAIIEGSVQARSPEYLPLDQFREPKVFLPDGQLIAWCKVAAGEYDTAASPQQMAEFFEILRGCYGTSQK</sequence>
<dbReference type="Proteomes" id="UP000236321">
    <property type="component" value="Unassembled WGS sequence"/>
</dbReference>
<evidence type="ECO:0000313" key="2">
    <source>
        <dbReference type="Proteomes" id="UP000236321"/>
    </source>
</evidence>
<name>A0A9P2YP33_MICAE</name>
<dbReference type="AlphaFoldDB" id="A0A9P2YP33"/>
<organism evidence="1 2">
    <name type="scientific">Microcystis aeruginosa NIES-298</name>
    <dbReference type="NCBI Taxonomy" id="449468"/>
    <lineage>
        <taxon>Bacteria</taxon>
        <taxon>Bacillati</taxon>
        <taxon>Cyanobacteriota</taxon>
        <taxon>Cyanophyceae</taxon>
        <taxon>Oscillatoriophycideae</taxon>
        <taxon>Chroococcales</taxon>
        <taxon>Microcystaceae</taxon>
        <taxon>Microcystis</taxon>
    </lineage>
</organism>
<proteinExistence type="predicted"/>
<evidence type="ECO:0000313" key="1">
    <source>
        <dbReference type="EMBL" id="GBD55428.1"/>
    </source>
</evidence>
<protein>
    <submittedName>
        <fullName evidence="1">Uncharacterized protein</fullName>
    </submittedName>
</protein>
<comment type="caution">
    <text evidence="1">The sequence shown here is derived from an EMBL/GenBank/DDBJ whole genome shotgun (WGS) entry which is preliminary data.</text>
</comment>
<dbReference type="RefSeq" id="WP_146031651.1">
    <property type="nucleotide sequence ID" value="NZ_BEYQ01000030.1"/>
</dbReference>
<gene>
    <name evidence="1" type="ORF">BGM30_45210</name>
</gene>
<reference evidence="2" key="1">
    <citation type="submission" date="2017-12" db="EMBL/GenBank/DDBJ databases">
        <title>Improved Draft Genome Sequence of Microcystis aeruginosa NIES-298, a Microcystin-Producing Cyanobacterium from Lake Kasumigaura, Japan.</title>
        <authorList>
            <person name="Yamaguchi H."/>
            <person name="Suzuki S."/>
            <person name="Kawachi M."/>
        </authorList>
    </citation>
    <scope>NUCLEOTIDE SEQUENCE [LARGE SCALE GENOMIC DNA]</scope>
    <source>
        <strain evidence="2">NIES-298</strain>
    </source>
</reference>